<protein>
    <recommendedName>
        <fullName evidence="3">Coenzyme A biosynthesis bifunctional protein CoaBC</fullName>
    </recommendedName>
    <alternativeName>
        <fullName evidence="3">DNA/pantothenate metabolism flavoprotein</fullName>
    </alternativeName>
    <alternativeName>
        <fullName evidence="3">Phosphopantothenoylcysteine synthetase/decarboxylase</fullName>
        <shortName evidence="3">PPCS-PPCDC</shortName>
    </alternativeName>
    <domain>
        <recommendedName>
            <fullName evidence="3">Phosphopantothenoylcysteine decarboxylase</fullName>
            <shortName evidence="3">PPC decarboxylase</shortName>
            <shortName evidence="3">PPC-DC</shortName>
            <ecNumber evidence="3">4.1.1.36</ecNumber>
        </recommendedName>
        <alternativeName>
            <fullName evidence="3">CoaC</fullName>
        </alternativeName>
    </domain>
    <domain>
        <recommendedName>
            <fullName evidence="3">Phosphopantothenate--cysteine ligase</fullName>
            <ecNumber evidence="3">6.3.2.5</ecNumber>
        </recommendedName>
        <alternativeName>
            <fullName evidence="3">CoaB</fullName>
        </alternativeName>
        <alternativeName>
            <fullName evidence="3">Phosphopantothenoylcysteine synthetase</fullName>
            <shortName evidence="3">PPC synthetase</shortName>
            <shortName evidence="3">PPC-S</shortName>
        </alternativeName>
    </domain>
</protein>
<comment type="catalytic activity">
    <reaction evidence="3 4">
        <text>N-[(R)-4-phosphopantothenoyl]-L-cysteine + H(+) = (R)-4'-phosphopantetheine + CO2</text>
        <dbReference type="Rhea" id="RHEA:16793"/>
        <dbReference type="ChEBI" id="CHEBI:15378"/>
        <dbReference type="ChEBI" id="CHEBI:16526"/>
        <dbReference type="ChEBI" id="CHEBI:59458"/>
        <dbReference type="ChEBI" id="CHEBI:61723"/>
        <dbReference type="EC" id="4.1.1.36"/>
    </reaction>
</comment>
<dbReference type="GO" id="GO:0015937">
    <property type="term" value="P:coenzyme A biosynthetic process"/>
    <property type="evidence" value="ECO:0007669"/>
    <property type="project" value="UniProtKB-UniRule"/>
</dbReference>
<comment type="cofactor">
    <cofactor evidence="3">
        <name>FMN</name>
        <dbReference type="ChEBI" id="CHEBI:58210"/>
    </cofactor>
    <text evidence="3">Binds 1 FMN per subunit.</text>
</comment>
<dbReference type="NCBIfam" id="TIGR00521">
    <property type="entry name" value="coaBC_dfp"/>
    <property type="match status" value="1"/>
</dbReference>
<evidence type="ECO:0000259" key="5">
    <source>
        <dbReference type="Pfam" id="PF02441"/>
    </source>
</evidence>
<dbReference type="EC" id="6.3.2.5" evidence="3"/>
<dbReference type="RefSeq" id="WP_044350976.1">
    <property type="nucleotide sequence ID" value="NZ_AZAC01000034.1"/>
</dbReference>
<reference evidence="7 8" key="1">
    <citation type="submission" date="2013-11" db="EMBL/GenBank/DDBJ databases">
        <title>Metagenomic analysis of a methanogenic consortium involved in long chain n-alkane degradation.</title>
        <authorList>
            <person name="Davidova I.A."/>
            <person name="Callaghan A.V."/>
            <person name="Wawrik B."/>
            <person name="Pruitt S."/>
            <person name="Marks C."/>
            <person name="Duncan K.E."/>
            <person name="Suflita J.M."/>
        </authorList>
    </citation>
    <scope>NUCLEOTIDE SEQUENCE [LARGE SCALE GENOMIC DNA]</scope>
    <source>
        <strain evidence="7 8">SPR</strain>
    </source>
</reference>
<comment type="caution">
    <text evidence="3">Lacks conserved residue(s) required for the propagation of feature annotation.</text>
</comment>
<dbReference type="UniPathway" id="UPA00241">
    <property type="reaction ID" value="UER00353"/>
</dbReference>
<comment type="cofactor">
    <cofactor evidence="3">
        <name>Mg(2+)</name>
        <dbReference type="ChEBI" id="CHEBI:18420"/>
    </cofactor>
</comment>
<comment type="caution">
    <text evidence="7">The sequence shown here is derived from an EMBL/GenBank/DDBJ whole genome shotgun (WGS) entry which is preliminary data.</text>
</comment>
<dbReference type="Gene3D" id="3.40.50.1950">
    <property type="entry name" value="Flavin prenyltransferase-like"/>
    <property type="match status" value="1"/>
</dbReference>
<dbReference type="GO" id="GO:0046872">
    <property type="term" value="F:metal ion binding"/>
    <property type="evidence" value="ECO:0007669"/>
    <property type="project" value="UniProtKB-KW"/>
</dbReference>
<keyword evidence="3 4" id="KW-0285">Flavoprotein</keyword>
<dbReference type="AlphaFoldDB" id="A0A0D2GBB9"/>
<dbReference type="Pfam" id="PF04127">
    <property type="entry name" value="DFP"/>
    <property type="match status" value="1"/>
</dbReference>
<dbReference type="InterPro" id="IPR003382">
    <property type="entry name" value="Flavoprotein"/>
</dbReference>
<feature type="domain" description="Flavoprotein" evidence="5">
    <location>
        <begin position="9"/>
        <end position="180"/>
    </location>
</feature>
<dbReference type="GO" id="GO:0004632">
    <property type="term" value="F:phosphopantothenate--cysteine ligase activity"/>
    <property type="evidence" value="ECO:0007669"/>
    <property type="project" value="UniProtKB-UniRule"/>
</dbReference>
<dbReference type="HAMAP" id="MF_02225">
    <property type="entry name" value="CoaBC"/>
    <property type="match status" value="1"/>
</dbReference>
<keyword evidence="1 3" id="KW-0210">Decarboxylase</keyword>
<feature type="region of interest" description="Phosphopantothenoylcysteine decarboxylase" evidence="3">
    <location>
        <begin position="1"/>
        <end position="191"/>
    </location>
</feature>
<evidence type="ECO:0000256" key="4">
    <source>
        <dbReference type="RuleBase" id="RU364078"/>
    </source>
</evidence>
<dbReference type="PANTHER" id="PTHR14359">
    <property type="entry name" value="HOMO-OLIGOMERIC FLAVIN CONTAINING CYS DECARBOXYLASE FAMILY"/>
    <property type="match status" value="1"/>
</dbReference>
<organism evidence="7 8">
    <name type="scientific">Dethiosulfatarculus sandiegensis</name>
    <dbReference type="NCBI Taxonomy" id="1429043"/>
    <lineage>
        <taxon>Bacteria</taxon>
        <taxon>Pseudomonadati</taxon>
        <taxon>Thermodesulfobacteriota</taxon>
        <taxon>Desulfarculia</taxon>
        <taxon>Desulfarculales</taxon>
        <taxon>Desulfarculaceae</taxon>
        <taxon>Dethiosulfatarculus</taxon>
    </lineage>
</organism>
<feature type="binding site" evidence="3">
    <location>
        <begin position="307"/>
        <end position="310"/>
    </location>
    <ligand>
        <name>CTP</name>
        <dbReference type="ChEBI" id="CHEBI:37563"/>
    </ligand>
</feature>
<evidence type="ECO:0000256" key="1">
    <source>
        <dbReference type="ARBA" id="ARBA00022793"/>
    </source>
</evidence>
<proteinExistence type="inferred from homology"/>
<comment type="function">
    <text evidence="3">Catalyzes two sequential steps in the biosynthesis of coenzyme A. In the first step cysteine is conjugated to 4'-phosphopantothenate to form 4-phosphopantothenoylcysteine. In the second step the latter compound is decarboxylated to form 4'-phosphopantotheine.</text>
</comment>
<dbReference type="EMBL" id="AZAC01000034">
    <property type="protein sequence ID" value="KIX12172.1"/>
    <property type="molecule type" value="Genomic_DNA"/>
</dbReference>
<comment type="pathway">
    <text evidence="3 4">Cofactor biosynthesis; coenzyme A biosynthesis; CoA from (R)-pantothenate: step 3/5.</text>
</comment>
<dbReference type="PANTHER" id="PTHR14359:SF6">
    <property type="entry name" value="PHOSPHOPANTOTHENOYLCYSTEINE DECARBOXYLASE"/>
    <property type="match status" value="1"/>
</dbReference>
<accession>A0A0D2GBB9</accession>
<dbReference type="Gene3D" id="3.40.50.10300">
    <property type="entry name" value="CoaB-like"/>
    <property type="match status" value="1"/>
</dbReference>
<name>A0A0D2GBB9_9BACT</name>
<evidence type="ECO:0000313" key="8">
    <source>
        <dbReference type="Proteomes" id="UP000032233"/>
    </source>
</evidence>
<dbReference type="FunCoup" id="A0A0D2GBB9">
    <property type="interactions" value="608"/>
</dbReference>
<sequence length="403" mass="42673">MTRKTIGTNVLLGVTGGIAAYKAAQLASTLTKEGLMVRVVMTKGAENFVGPLTFASVTGNPVAGNMFDPAQEVTIGHIELARWADIIVVAPATANFLAKAGAGMADDLLTTVLLAARCPLLLAPAMNPQMYTHPAVKKNLEVLVKRGALVAGPASGRTACGEEGPGRMTEPDEIAELVRKNLAPQDLAGVRIVVTAGPTREHMDPVRYISNPSTGRMGLEIARSAWLRGASVTLVLGPTALEAPLGVNVRRVTTAQEMYEATVEAAADAHAVIKAAAVSDFAPKDCVTYKVKKEDGAGQACSFISTPDILAALGKEKKDRILIGFAAETEDVIKNGRSKLERKNLDMLVANDISAPDSGFAVTTNQVHFITREAEPQALPLMSKADVAWRILDKLSELKKGRF</sequence>
<dbReference type="InterPro" id="IPR005252">
    <property type="entry name" value="CoaBC"/>
</dbReference>
<feature type="binding site" evidence="3">
    <location>
        <position position="280"/>
    </location>
    <ligand>
        <name>CTP</name>
        <dbReference type="ChEBI" id="CHEBI:37563"/>
    </ligand>
</feature>
<dbReference type="GO" id="GO:0004633">
    <property type="term" value="F:phosphopantothenoylcysteine decarboxylase activity"/>
    <property type="evidence" value="ECO:0007669"/>
    <property type="project" value="UniProtKB-UniRule"/>
</dbReference>
<keyword evidence="3" id="KW-0511">Multifunctional enzyme</keyword>
<comment type="similarity">
    <text evidence="3 4">In the C-terminal section; belongs to the PPC synthetase family.</text>
</comment>
<dbReference type="SUPFAM" id="SSF52507">
    <property type="entry name" value="Homo-oligomeric flavin-containing Cys decarboxylases, HFCD"/>
    <property type="match status" value="1"/>
</dbReference>
<dbReference type="GO" id="GO:0010181">
    <property type="term" value="F:FMN binding"/>
    <property type="evidence" value="ECO:0007669"/>
    <property type="project" value="UniProtKB-UniRule"/>
</dbReference>
<feature type="binding site" evidence="3">
    <location>
        <position position="325"/>
    </location>
    <ligand>
        <name>CTP</name>
        <dbReference type="ChEBI" id="CHEBI:37563"/>
    </ligand>
</feature>
<feature type="binding site" evidence="3">
    <location>
        <position position="339"/>
    </location>
    <ligand>
        <name>CTP</name>
        <dbReference type="ChEBI" id="CHEBI:37563"/>
    </ligand>
</feature>
<dbReference type="SUPFAM" id="SSF102645">
    <property type="entry name" value="CoaB-like"/>
    <property type="match status" value="1"/>
</dbReference>
<dbReference type="PATRIC" id="fig|1429043.3.peg.4356"/>
<feature type="binding site" evidence="3">
    <location>
        <position position="290"/>
    </location>
    <ligand>
        <name>CTP</name>
        <dbReference type="ChEBI" id="CHEBI:37563"/>
    </ligand>
</feature>
<comment type="function">
    <text evidence="4">Catalyzes two steps in the biosynthesis of coenzyme A. In the first step cysteine is conjugated to 4'-phosphopantothenate to form 4-phosphopantothenoylcysteine, in the latter compound is decarboxylated to form 4'-phosphopantotheine.</text>
</comment>
<evidence type="ECO:0000259" key="6">
    <source>
        <dbReference type="Pfam" id="PF04127"/>
    </source>
</evidence>
<feature type="binding site" evidence="3">
    <location>
        <position position="343"/>
    </location>
    <ligand>
        <name>CTP</name>
        <dbReference type="ChEBI" id="CHEBI:37563"/>
    </ligand>
</feature>
<feature type="region of interest" description="Phosphopantothenate--cysteine ligase" evidence="3">
    <location>
        <begin position="192"/>
        <end position="403"/>
    </location>
</feature>
<dbReference type="STRING" id="1429043.X474_20565"/>
<keyword evidence="2 3" id="KW-0456">Lyase</keyword>
<evidence type="ECO:0000256" key="3">
    <source>
        <dbReference type="HAMAP-Rule" id="MF_02225"/>
    </source>
</evidence>
<dbReference type="InterPro" id="IPR036551">
    <property type="entry name" value="Flavin_trans-like"/>
</dbReference>
<gene>
    <name evidence="3" type="primary">coaBC</name>
    <name evidence="7" type="ORF">X474_20565</name>
</gene>
<dbReference type="GO" id="GO:0015941">
    <property type="term" value="P:pantothenate catabolic process"/>
    <property type="evidence" value="ECO:0007669"/>
    <property type="project" value="InterPro"/>
</dbReference>
<dbReference type="Proteomes" id="UP000032233">
    <property type="component" value="Unassembled WGS sequence"/>
</dbReference>
<keyword evidence="3" id="KW-0460">Magnesium</keyword>
<evidence type="ECO:0000313" key="7">
    <source>
        <dbReference type="EMBL" id="KIX12172.1"/>
    </source>
</evidence>
<keyword evidence="3 4" id="KW-0288">FMN</keyword>
<keyword evidence="8" id="KW-1185">Reference proteome</keyword>
<dbReference type="InterPro" id="IPR035929">
    <property type="entry name" value="CoaB-like_sf"/>
</dbReference>
<dbReference type="InterPro" id="IPR007085">
    <property type="entry name" value="DNA/pantothenate-metab_flavo_C"/>
</dbReference>
<comment type="catalytic activity">
    <reaction evidence="3 4">
        <text>(R)-4'-phosphopantothenate + L-cysteine + CTP = N-[(R)-4-phosphopantothenoyl]-L-cysteine + CMP + diphosphate + H(+)</text>
        <dbReference type="Rhea" id="RHEA:19397"/>
        <dbReference type="ChEBI" id="CHEBI:10986"/>
        <dbReference type="ChEBI" id="CHEBI:15378"/>
        <dbReference type="ChEBI" id="CHEBI:33019"/>
        <dbReference type="ChEBI" id="CHEBI:35235"/>
        <dbReference type="ChEBI" id="CHEBI:37563"/>
        <dbReference type="ChEBI" id="CHEBI:59458"/>
        <dbReference type="ChEBI" id="CHEBI:60377"/>
        <dbReference type="EC" id="6.3.2.5"/>
    </reaction>
</comment>
<dbReference type="OrthoDB" id="9802554at2"/>
<dbReference type="InParanoid" id="A0A0D2GBB9"/>
<keyword evidence="3 4" id="KW-0436">Ligase</keyword>
<dbReference type="Pfam" id="PF02441">
    <property type="entry name" value="Flavoprotein"/>
    <property type="match status" value="1"/>
</dbReference>
<keyword evidence="3" id="KW-0479">Metal-binding</keyword>
<comment type="pathway">
    <text evidence="3 4">Cofactor biosynthesis; coenzyme A biosynthesis; CoA from (R)-pantothenate: step 2/5.</text>
</comment>
<comment type="similarity">
    <text evidence="3 4">In the N-terminal section; belongs to the HFCD (homo-oligomeric flavin containing Cys decarboxylase) superfamily.</text>
</comment>
<feature type="active site" description="Proton donor" evidence="3">
    <location>
        <position position="160"/>
    </location>
</feature>
<evidence type="ECO:0000256" key="2">
    <source>
        <dbReference type="ARBA" id="ARBA00023239"/>
    </source>
</evidence>
<dbReference type="GO" id="GO:0071513">
    <property type="term" value="C:phosphopantothenoylcysteine decarboxylase complex"/>
    <property type="evidence" value="ECO:0007669"/>
    <property type="project" value="TreeGrafter"/>
</dbReference>
<dbReference type="EC" id="4.1.1.36" evidence="3"/>
<feature type="domain" description="DNA/pantothenate metabolism flavoprotein C-terminal" evidence="6">
    <location>
        <begin position="187"/>
        <end position="397"/>
    </location>
</feature>